<gene>
    <name evidence="2" type="ORF">PBLR_12764</name>
</gene>
<name>A0A383RCL7_PAEAL</name>
<dbReference type="Pfam" id="PF14042">
    <property type="entry name" value="DUF4247"/>
    <property type="match status" value="1"/>
</dbReference>
<evidence type="ECO:0000313" key="2">
    <source>
        <dbReference type="EMBL" id="SYX84342.1"/>
    </source>
</evidence>
<dbReference type="RefSeq" id="WP_138186284.1">
    <property type="nucleotide sequence ID" value="NZ_LS992241.1"/>
</dbReference>
<reference evidence="3" key="1">
    <citation type="submission" date="2018-08" db="EMBL/GenBank/DDBJ databases">
        <authorList>
            <person name="Chevrot R."/>
        </authorList>
    </citation>
    <scope>NUCLEOTIDE SEQUENCE [LARGE SCALE GENOMIC DNA]</scope>
</reference>
<accession>A0A383RCL7</accession>
<protein>
    <recommendedName>
        <fullName evidence="4">Lipoprotein</fullName>
    </recommendedName>
</protein>
<sequence>MRKFGLDSIKWLVIFSLMIPLLTACGQYDVSETYPLESVSRDGKSTSYIYRAENTTVPEAAKEIADKRKPKQTSEQSDERMFLVYDNELIQVQRDKEKPEDSIIEVASQEYVRQNYDRSFLEMYLQYKLLDTLFDSLSGYGKYRGYNERRTYEPTKSYQKPTVEDKKKAPPMTVERKGSIFRRGSTTDTSKNTGGGIFSRQPKDNSNRGSISRGGSGGSYNPPKVKKSKPPKTRSGSGSIFRRKR</sequence>
<evidence type="ECO:0000256" key="1">
    <source>
        <dbReference type="SAM" id="MobiDB-lite"/>
    </source>
</evidence>
<feature type="compositionally biased region" description="Basic and acidic residues" evidence="1">
    <location>
        <begin position="162"/>
        <end position="178"/>
    </location>
</feature>
<dbReference type="PROSITE" id="PS51257">
    <property type="entry name" value="PROKAR_LIPOPROTEIN"/>
    <property type="match status" value="1"/>
</dbReference>
<feature type="region of interest" description="Disordered" evidence="1">
    <location>
        <begin position="151"/>
        <end position="245"/>
    </location>
</feature>
<dbReference type="EMBL" id="LS992241">
    <property type="protein sequence ID" value="SYX84342.1"/>
    <property type="molecule type" value="Genomic_DNA"/>
</dbReference>
<evidence type="ECO:0008006" key="4">
    <source>
        <dbReference type="Google" id="ProtNLM"/>
    </source>
</evidence>
<proteinExistence type="predicted"/>
<evidence type="ECO:0000313" key="3">
    <source>
        <dbReference type="Proteomes" id="UP000304148"/>
    </source>
</evidence>
<dbReference type="InterPro" id="IPR025341">
    <property type="entry name" value="DUF4247"/>
</dbReference>
<dbReference type="AlphaFoldDB" id="A0A383RCL7"/>
<organism evidence="2 3">
    <name type="scientific">Paenibacillus alvei</name>
    <name type="common">Bacillus alvei</name>
    <dbReference type="NCBI Taxonomy" id="44250"/>
    <lineage>
        <taxon>Bacteria</taxon>
        <taxon>Bacillati</taxon>
        <taxon>Bacillota</taxon>
        <taxon>Bacilli</taxon>
        <taxon>Bacillales</taxon>
        <taxon>Paenibacillaceae</taxon>
        <taxon>Paenibacillus</taxon>
    </lineage>
</organism>
<dbReference type="Proteomes" id="UP000304148">
    <property type="component" value="Chromosome"/>
</dbReference>